<organism evidence="5">
    <name type="scientific">Gongylonema pulchrum</name>
    <dbReference type="NCBI Taxonomy" id="637853"/>
    <lineage>
        <taxon>Eukaryota</taxon>
        <taxon>Metazoa</taxon>
        <taxon>Ecdysozoa</taxon>
        <taxon>Nematoda</taxon>
        <taxon>Chromadorea</taxon>
        <taxon>Rhabditida</taxon>
        <taxon>Spirurina</taxon>
        <taxon>Spiruromorpha</taxon>
        <taxon>Spiruroidea</taxon>
        <taxon>Gongylonematidae</taxon>
        <taxon>Gongylonema</taxon>
    </lineage>
</organism>
<dbReference type="GO" id="GO:0005829">
    <property type="term" value="C:cytosol"/>
    <property type="evidence" value="ECO:0007669"/>
    <property type="project" value="TreeGrafter"/>
</dbReference>
<dbReference type="InterPro" id="IPR051970">
    <property type="entry name" value="TEL2_Regulation"/>
</dbReference>
<dbReference type="GO" id="GO:0042162">
    <property type="term" value="F:telomeric DNA binding"/>
    <property type="evidence" value="ECO:0007669"/>
    <property type="project" value="TreeGrafter"/>
</dbReference>
<dbReference type="OrthoDB" id="10258062at2759"/>
<dbReference type="Proteomes" id="UP000271098">
    <property type="component" value="Unassembled WGS sequence"/>
</dbReference>
<keyword evidence="4" id="KW-1185">Reference proteome</keyword>
<accession>A0A183DWP6</accession>
<dbReference type="AlphaFoldDB" id="A0A183DWP6"/>
<protein>
    <submittedName>
        <fullName evidence="5">Telomere_reg-2 domain-containing protein</fullName>
    </submittedName>
</protein>
<dbReference type="EMBL" id="UYRT01079945">
    <property type="protein sequence ID" value="VDN21710.1"/>
    <property type="molecule type" value="Genomic_DNA"/>
</dbReference>
<gene>
    <name evidence="3" type="ORF">GPUH_LOCUS13133</name>
</gene>
<dbReference type="GO" id="GO:0051879">
    <property type="term" value="F:Hsp90 protein binding"/>
    <property type="evidence" value="ECO:0007669"/>
    <property type="project" value="TreeGrafter"/>
</dbReference>
<proteinExistence type="inferred from homology"/>
<name>A0A183DWP6_9BILA</name>
<evidence type="ECO:0000313" key="5">
    <source>
        <dbReference type="WBParaSite" id="GPUH_0001315201-mRNA-1"/>
    </source>
</evidence>
<evidence type="ECO:0000259" key="2">
    <source>
        <dbReference type="Pfam" id="PF10193"/>
    </source>
</evidence>
<dbReference type="Pfam" id="PF10193">
    <property type="entry name" value="Telomere_reg-2"/>
    <property type="match status" value="1"/>
</dbReference>
<feature type="domain" description="Telomere length regulation protein conserved" evidence="2">
    <location>
        <begin position="84"/>
        <end position="175"/>
    </location>
</feature>
<dbReference type="PANTHER" id="PTHR15830:SF10">
    <property type="entry name" value="TELOMERE LENGTH REGULATION PROTEIN TEL2 HOMOLOG"/>
    <property type="match status" value="1"/>
</dbReference>
<evidence type="ECO:0000256" key="1">
    <source>
        <dbReference type="ARBA" id="ARBA00006133"/>
    </source>
</evidence>
<reference evidence="5" key="1">
    <citation type="submission" date="2016-06" db="UniProtKB">
        <authorList>
            <consortium name="WormBaseParasite"/>
        </authorList>
    </citation>
    <scope>IDENTIFICATION</scope>
</reference>
<evidence type="ECO:0000313" key="3">
    <source>
        <dbReference type="EMBL" id="VDN21710.1"/>
    </source>
</evidence>
<dbReference type="PANTHER" id="PTHR15830">
    <property type="entry name" value="TELOMERE LENGTH REGULATION PROTEIN TEL2 FAMILY MEMBER"/>
    <property type="match status" value="1"/>
</dbReference>
<dbReference type="Gene3D" id="1.25.40.720">
    <property type="entry name" value="Telomere length regulation protein 2, C-terminal domain"/>
    <property type="match status" value="1"/>
</dbReference>
<evidence type="ECO:0000313" key="4">
    <source>
        <dbReference type="Proteomes" id="UP000271098"/>
    </source>
</evidence>
<dbReference type="InterPro" id="IPR019337">
    <property type="entry name" value="Telomere_length_regulation_dom"/>
</dbReference>
<reference evidence="3 4" key="2">
    <citation type="submission" date="2018-11" db="EMBL/GenBank/DDBJ databases">
        <authorList>
            <consortium name="Pathogen Informatics"/>
        </authorList>
    </citation>
    <scope>NUCLEOTIDE SEQUENCE [LARGE SCALE GENOMIC DNA]</scope>
</reference>
<comment type="similarity">
    <text evidence="1">Belongs to the TEL2 family.</text>
</comment>
<dbReference type="InterPro" id="IPR038528">
    <property type="entry name" value="TEL2_C_sf"/>
</dbReference>
<dbReference type="WBParaSite" id="GPUH_0001315201-mRNA-1">
    <property type="protein sequence ID" value="GPUH_0001315201-mRNA-1"/>
    <property type="gene ID" value="GPUH_0001315201"/>
</dbReference>
<dbReference type="GO" id="GO:0051083">
    <property type="term" value="P:'de novo' cotranslational protein folding"/>
    <property type="evidence" value="ECO:0007669"/>
    <property type="project" value="TreeGrafter"/>
</dbReference>
<sequence length="183" mass="21740">MYITEVLSNWLSLPGELHFEYPPNRSEFIADLERIVDDKDAKEENVEKSFVGKEQESGERRPVALEVEKNIEYDEFPYRHVEAPHYIRDCIEQLNEKEDYAKFEAAFHALDPLIRRRAIGYDESAKELLWKLIELTDRFRTENFQEKRLQLIVSCLLMSPHLGSVAVDFMFSRRFDFNYHCDA</sequence>